<evidence type="ECO:0000256" key="10">
    <source>
        <dbReference type="SAM" id="Phobius"/>
    </source>
</evidence>
<dbReference type="SUPFAM" id="SSF56112">
    <property type="entry name" value="Protein kinase-like (PK-like)"/>
    <property type="match status" value="1"/>
</dbReference>
<keyword evidence="3 10" id="KW-0812">Transmembrane</keyword>
<dbReference type="Gene3D" id="3.30.200.20">
    <property type="entry name" value="Phosphorylase Kinase, domain 1"/>
    <property type="match status" value="1"/>
</dbReference>
<dbReference type="EMBL" id="JAGGNH010000001">
    <property type="protein sequence ID" value="KAJ0988134.1"/>
    <property type="molecule type" value="Genomic_DNA"/>
</dbReference>
<evidence type="ECO:0000256" key="1">
    <source>
        <dbReference type="ARBA" id="ARBA00004370"/>
    </source>
</evidence>
<keyword evidence="2" id="KW-0433">Leucine-rich repeat</keyword>
<dbReference type="Pfam" id="PF00560">
    <property type="entry name" value="LRR_1"/>
    <property type="match status" value="2"/>
</dbReference>
<dbReference type="InterPro" id="IPR032675">
    <property type="entry name" value="LRR_dom_sf"/>
</dbReference>
<dbReference type="SUPFAM" id="SSF52058">
    <property type="entry name" value="L domain-like"/>
    <property type="match status" value="1"/>
</dbReference>
<name>A0A9D5DBI3_9LILI</name>
<feature type="transmembrane region" description="Helical" evidence="10">
    <location>
        <begin position="257"/>
        <end position="280"/>
    </location>
</feature>
<accession>A0A9D5DBI3</accession>
<evidence type="ECO:0000256" key="4">
    <source>
        <dbReference type="ARBA" id="ARBA00022729"/>
    </source>
</evidence>
<reference evidence="12" key="1">
    <citation type="submission" date="2021-03" db="EMBL/GenBank/DDBJ databases">
        <authorList>
            <person name="Li Z."/>
            <person name="Yang C."/>
        </authorList>
    </citation>
    <scope>NUCLEOTIDE SEQUENCE</scope>
    <source>
        <strain evidence="12">Dzin_1.0</strain>
        <tissue evidence="12">Leaf</tissue>
    </source>
</reference>
<gene>
    <name evidence="12" type="ORF">J5N97_006490</name>
</gene>
<dbReference type="Proteomes" id="UP001085076">
    <property type="component" value="Miscellaneous, Linkage group lg01"/>
</dbReference>
<dbReference type="Gene3D" id="1.10.510.10">
    <property type="entry name" value="Transferase(Phosphotransferase) domain 1"/>
    <property type="match status" value="1"/>
</dbReference>
<dbReference type="Gene3D" id="3.80.10.10">
    <property type="entry name" value="Ribonuclease Inhibitor"/>
    <property type="match status" value="1"/>
</dbReference>
<dbReference type="PANTHER" id="PTHR48007">
    <property type="entry name" value="LEUCINE-RICH REPEAT RECEPTOR-LIKE PROTEIN KINASE PXC1"/>
    <property type="match status" value="1"/>
</dbReference>
<dbReference type="Pfam" id="PF13855">
    <property type="entry name" value="LRR_8"/>
    <property type="match status" value="1"/>
</dbReference>
<dbReference type="OrthoDB" id="676979at2759"/>
<comment type="subcellular location">
    <subcellularLocation>
        <location evidence="1">Membrane</location>
    </subcellularLocation>
</comment>
<dbReference type="PROSITE" id="PS50011">
    <property type="entry name" value="PROTEIN_KINASE_DOM"/>
    <property type="match status" value="1"/>
</dbReference>
<dbReference type="InterPro" id="IPR011009">
    <property type="entry name" value="Kinase-like_dom_sf"/>
</dbReference>
<organism evidence="12 13">
    <name type="scientific">Dioscorea zingiberensis</name>
    <dbReference type="NCBI Taxonomy" id="325984"/>
    <lineage>
        <taxon>Eukaryota</taxon>
        <taxon>Viridiplantae</taxon>
        <taxon>Streptophyta</taxon>
        <taxon>Embryophyta</taxon>
        <taxon>Tracheophyta</taxon>
        <taxon>Spermatophyta</taxon>
        <taxon>Magnoliopsida</taxon>
        <taxon>Liliopsida</taxon>
        <taxon>Dioscoreales</taxon>
        <taxon>Dioscoreaceae</taxon>
        <taxon>Dioscorea</taxon>
    </lineage>
</organism>
<evidence type="ECO:0000313" key="12">
    <source>
        <dbReference type="EMBL" id="KAJ0988134.1"/>
    </source>
</evidence>
<evidence type="ECO:0000256" key="2">
    <source>
        <dbReference type="ARBA" id="ARBA00022614"/>
    </source>
</evidence>
<keyword evidence="5" id="KW-0677">Repeat</keyword>
<keyword evidence="8" id="KW-0675">Receptor</keyword>
<evidence type="ECO:0000256" key="7">
    <source>
        <dbReference type="ARBA" id="ARBA00023136"/>
    </source>
</evidence>
<evidence type="ECO:0000256" key="3">
    <source>
        <dbReference type="ARBA" id="ARBA00022692"/>
    </source>
</evidence>
<evidence type="ECO:0000256" key="8">
    <source>
        <dbReference type="ARBA" id="ARBA00023170"/>
    </source>
</evidence>
<dbReference type="InterPro" id="IPR000719">
    <property type="entry name" value="Prot_kinase_dom"/>
</dbReference>
<comment type="caution">
    <text evidence="12">The sequence shown here is derived from an EMBL/GenBank/DDBJ whole genome shotgun (WGS) entry which is preliminary data.</text>
</comment>
<keyword evidence="6 10" id="KW-1133">Transmembrane helix</keyword>
<proteinExistence type="predicted"/>
<dbReference type="GO" id="GO:0005524">
    <property type="term" value="F:ATP binding"/>
    <property type="evidence" value="ECO:0007669"/>
    <property type="project" value="InterPro"/>
</dbReference>
<dbReference type="InterPro" id="IPR001611">
    <property type="entry name" value="Leu-rich_rpt"/>
</dbReference>
<dbReference type="Pfam" id="PF00069">
    <property type="entry name" value="Pkinase"/>
    <property type="match status" value="1"/>
</dbReference>
<feature type="compositionally biased region" description="Polar residues" evidence="9">
    <location>
        <begin position="320"/>
        <end position="329"/>
    </location>
</feature>
<dbReference type="FunFam" id="3.80.10.10:FF:000062">
    <property type="entry name" value="protein STRUBBELIG-RECEPTOR FAMILY 3"/>
    <property type="match status" value="1"/>
</dbReference>
<dbReference type="FunFam" id="1.10.510.10:FF:000095">
    <property type="entry name" value="protein STRUBBELIG-RECEPTOR FAMILY 8"/>
    <property type="match status" value="1"/>
</dbReference>
<keyword evidence="7 10" id="KW-0472">Membrane</keyword>
<keyword evidence="13" id="KW-1185">Reference proteome</keyword>
<keyword evidence="4" id="KW-0732">Signal</keyword>
<evidence type="ECO:0000313" key="13">
    <source>
        <dbReference type="Proteomes" id="UP001085076"/>
    </source>
</evidence>
<evidence type="ECO:0000256" key="6">
    <source>
        <dbReference type="ARBA" id="ARBA00022989"/>
    </source>
</evidence>
<dbReference type="AlphaFoldDB" id="A0A9D5DBI3"/>
<dbReference type="GO" id="GO:0004672">
    <property type="term" value="F:protein kinase activity"/>
    <property type="evidence" value="ECO:0007669"/>
    <property type="project" value="InterPro"/>
</dbReference>
<dbReference type="GO" id="GO:0016020">
    <property type="term" value="C:membrane"/>
    <property type="evidence" value="ECO:0007669"/>
    <property type="project" value="UniProtKB-SubCell"/>
</dbReference>
<feature type="domain" description="Protein kinase" evidence="11">
    <location>
        <begin position="370"/>
        <end position="649"/>
    </location>
</feature>
<protein>
    <recommendedName>
        <fullName evidence="11">Protein kinase domain-containing protein</fullName>
    </recommendedName>
</protein>
<feature type="region of interest" description="Disordered" evidence="9">
    <location>
        <begin position="314"/>
        <end position="337"/>
    </location>
</feature>
<reference evidence="12" key="2">
    <citation type="journal article" date="2022" name="Hortic Res">
        <title>The genome of Dioscorea zingiberensis sheds light on the biosynthesis, origin and evolution of the medicinally important diosgenin saponins.</title>
        <authorList>
            <person name="Li Y."/>
            <person name="Tan C."/>
            <person name="Li Z."/>
            <person name="Guo J."/>
            <person name="Li S."/>
            <person name="Chen X."/>
            <person name="Wang C."/>
            <person name="Dai X."/>
            <person name="Yang H."/>
            <person name="Song W."/>
            <person name="Hou L."/>
            <person name="Xu J."/>
            <person name="Tong Z."/>
            <person name="Xu A."/>
            <person name="Yuan X."/>
            <person name="Wang W."/>
            <person name="Yang Q."/>
            <person name="Chen L."/>
            <person name="Sun Z."/>
            <person name="Wang K."/>
            <person name="Pan B."/>
            <person name="Chen J."/>
            <person name="Bao Y."/>
            <person name="Liu F."/>
            <person name="Qi X."/>
            <person name="Gang D.R."/>
            <person name="Wen J."/>
            <person name="Li J."/>
        </authorList>
    </citation>
    <scope>NUCLEOTIDE SEQUENCE</scope>
    <source>
        <strain evidence="12">Dzin_1.0</strain>
    </source>
</reference>
<evidence type="ECO:0000256" key="5">
    <source>
        <dbReference type="ARBA" id="ARBA00022737"/>
    </source>
</evidence>
<dbReference type="PANTHER" id="PTHR48007:SF56">
    <property type="entry name" value="LOW QUALITY PROTEIN: PROTEIN STRUBBELIG-RECEPTOR FAMILY 2"/>
    <property type="match status" value="1"/>
</dbReference>
<dbReference type="InterPro" id="IPR046959">
    <property type="entry name" value="PRK1-6/SRF4-like"/>
</dbReference>
<evidence type="ECO:0000256" key="9">
    <source>
        <dbReference type="SAM" id="MobiDB-lite"/>
    </source>
</evidence>
<sequence>MLRYNSLVGTLAIPVVEVNGWVLSALEILSKINGLGLNGFLGSQLSSFLSLQQLDVSFNNIGGDIPSALPPNATILYVLFRNLAVNNFSSSIPYSLPSLKSLKLLNVSHNLLSGPIGNLFTNMQSLEQLDLSSNSFSGDLPTSFSTLTNLHNLYLQDNQFTGSVNFLANLPLSVLNLENNHFSGFIPKQFEFIPELRYGGNLFQTGFASTKPSLNESAHPLSTPNENISRPFTTSNSFDHSSVQLNNHKWRRLGPGAVIGIVCAVVLIALLVATAIIVHIRRHQNSNFTTDRIGDDSLLSLPVTVPSVPALNLDQWPMGSPSTSTNRPSSVHHRKPERWSKRKVSCRKSRNLPTANLYSALELLIATNNYSKERLLGEGPNGHVYRAEFPGGQVAAVKRIDMLQLAVHEEDDFLDLIWNLCRLRHQNITNLLGYSVDQCQYSLVYEYASSRSLADVLFSSNDGCKALSWKARLRISLGVAHALEYLHCVCIPPIAHGSIKATNILLDSQFMPKLTDCGIAKLRPLIKSKPEASELRNGIDGYAAPEQSGRRTNKVKSDVYSFGVILQEILTGRRAFDISRKKEERFLVNWASSCLHDFSLLEDMVDPKIRDTIPSHVLSRFADIILLCIQPEPEFRVGTTEIVEKFVLLFQKMGHDAADSDLNMSDLSFKSTVAYFE</sequence>
<evidence type="ECO:0000259" key="11">
    <source>
        <dbReference type="PROSITE" id="PS50011"/>
    </source>
</evidence>